<keyword evidence="3 5" id="KW-1133">Transmembrane helix</keyword>
<keyword evidence="4 5" id="KW-0472">Membrane</keyword>
<evidence type="ECO:0000256" key="1">
    <source>
        <dbReference type="ARBA" id="ARBA00004141"/>
    </source>
</evidence>
<evidence type="ECO:0000313" key="7">
    <source>
        <dbReference type="Proteomes" id="UP001432190"/>
    </source>
</evidence>
<proteinExistence type="predicted"/>
<accession>A0ABZ1SC62</accession>
<dbReference type="Pfam" id="PF13564">
    <property type="entry name" value="DoxX_2"/>
    <property type="match status" value="1"/>
</dbReference>
<keyword evidence="7" id="KW-1185">Reference proteome</keyword>
<dbReference type="RefSeq" id="WP_328853174.1">
    <property type="nucleotide sequence ID" value="NZ_CP108084.1"/>
</dbReference>
<evidence type="ECO:0000256" key="3">
    <source>
        <dbReference type="ARBA" id="ARBA00022989"/>
    </source>
</evidence>
<dbReference type="EMBL" id="CP108084">
    <property type="protein sequence ID" value="WUP52106.1"/>
    <property type="molecule type" value="Genomic_DNA"/>
</dbReference>
<feature type="transmembrane region" description="Helical" evidence="5">
    <location>
        <begin position="64"/>
        <end position="90"/>
    </location>
</feature>
<feature type="transmembrane region" description="Helical" evidence="5">
    <location>
        <begin position="102"/>
        <end position="123"/>
    </location>
</feature>
<evidence type="ECO:0000256" key="4">
    <source>
        <dbReference type="ARBA" id="ARBA00023136"/>
    </source>
</evidence>
<evidence type="ECO:0000256" key="5">
    <source>
        <dbReference type="SAM" id="Phobius"/>
    </source>
</evidence>
<evidence type="ECO:0000256" key="2">
    <source>
        <dbReference type="ARBA" id="ARBA00022692"/>
    </source>
</evidence>
<comment type="subcellular location">
    <subcellularLocation>
        <location evidence="1">Membrane</location>
        <topology evidence="1">Multi-pass membrane protein</topology>
    </subcellularLocation>
</comment>
<keyword evidence="2 5" id="KW-0812">Transmembrane</keyword>
<protein>
    <submittedName>
        <fullName evidence="6">DoxX family protein</fullName>
    </submittedName>
</protein>
<dbReference type="Proteomes" id="UP001432190">
    <property type="component" value="Chromosome"/>
</dbReference>
<name>A0ABZ1SC62_9ACTN</name>
<dbReference type="InterPro" id="IPR032808">
    <property type="entry name" value="DoxX"/>
</dbReference>
<evidence type="ECO:0000313" key="6">
    <source>
        <dbReference type="EMBL" id="WUP52106.1"/>
    </source>
</evidence>
<organism evidence="6 7">
    <name type="scientific">Micromonospora globbae</name>
    <dbReference type="NCBI Taxonomy" id="1894969"/>
    <lineage>
        <taxon>Bacteria</taxon>
        <taxon>Bacillati</taxon>
        <taxon>Actinomycetota</taxon>
        <taxon>Actinomycetes</taxon>
        <taxon>Micromonosporales</taxon>
        <taxon>Micromonosporaceae</taxon>
        <taxon>Micromonospora</taxon>
    </lineage>
</organism>
<gene>
    <name evidence="6" type="ORF">OG994_11540</name>
</gene>
<sequence>MTATVTTRSTSRSTALRRAASMGRWVLQVFLAVQIASGGVLKLIGDARMVDLFTDIGMGQWLRYLVGVCEVAAAVGLLVPRLAALAALSLSGLMAGAVVTNLLIGVNPAMPAAFLLVAGVIVYSRRTQLRPLVTRTR</sequence>
<reference evidence="6" key="1">
    <citation type="submission" date="2022-10" db="EMBL/GenBank/DDBJ databases">
        <title>The complete genomes of actinobacterial strains from the NBC collection.</title>
        <authorList>
            <person name="Joergensen T.S."/>
            <person name="Alvarez Arevalo M."/>
            <person name="Sterndorff E.B."/>
            <person name="Faurdal D."/>
            <person name="Vuksanovic O."/>
            <person name="Mourched A.-S."/>
            <person name="Charusanti P."/>
            <person name="Shaw S."/>
            <person name="Blin K."/>
            <person name="Weber T."/>
        </authorList>
    </citation>
    <scope>NUCLEOTIDE SEQUENCE</scope>
    <source>
        <strain evidence="6">NBC_00256</strain>
    </source>
</reference>
<feature type="transmembrane region" description="Helical" evidence="5">
    <location>
        <begin position="25"/>
        <end position="44"/>
    </location>
</feature>